<dbReference type="PANTHER" id="PTHR23245">
    <property type="entry name" value="TRNA METHYLTRANSFERASE"/>
    <property type="match status" value="1"/>
</dbReference>
<comment type="similarity">
    <text evidence="10">Belongs to the TRM5 / TYW2 family.</text>
</comment>
<evidence type="ECO:0000256" key="2">
    <source>
        <dbReference type="ARBA" id="ARBA00022490"/>
    </source>
</evidence>
<comment type="caution">
    <text evidence="13">The sequence shown here is derived from an EMBL/GenBank/DDBJ whole genome shotgun (WGS) entry which is preliminary data.</text>
</comment>
<comment type="catalytic activity">
    <reaction evidence="9 10">
        <text>guanosine(37) in tRNA + S-adenosyl-L-methionine = N(1)-methylguanosine(37) in tRNA + S-adenosyl-L-homocysteine + H(+)</text>
        <dbReference type="Rhea" id="RHEA:36899"/>
        <dbReference type="Rhea" id="RHEA-COMP:10145"/>
        <dbReference type="Rhea" id="RHEA-COMP:10147"/>
        <dbReference type="ChEBI" id="CHEBI:15378"/>
        <dbReference type="ChEBI" id="CHEBI:57856"/>
        <dbReference type="ChEBI" id="CHEBI:59789"/>
        <dbReference type="ChEBI" id="CHEBI:73542"/>
        <dbReference type="ChEBI" id="CHEBI:74269"/>
        <dbReference type="EC" id="2.1.1.228"/>
    </reaction>
</comment>
<protein>
    <recommendedName>
        <fullName evidence="10">tRNA (guanine(37)-N1)-methyltransferase</fullName>
        <ecNumber evidence="10">2.1.1.228</ecNumber>
    </recommendedName>
    <alternativeName>
        <fullName evidence="10">M1G-methyltransferase</fullName>
    </alternativeName>
    <alternativeName>
        <fullName evidence="10">tRNA [GM37] methyltransferase</fullName>
    </alternativeName>
    <alternativeName>
        <fullName evidence="10">tRNA methyltransferase 5 homolog</fullName>
    </alternativeName>
</protein>
<comment type="similarity">
    <text evidence="1">Belongs to the class I-like SAM-binding methyltransferase superfamily. TRM5/TYW2 family.</text>
</comment>
<evidence type="ECO:0000256" key="1">
    <source>
        <dbReference type="ARBA" id="ARBA00009775"/>
    </source>
</evidence>
<keyword evidence="2 10" id="KW-0963">Cytoplasm</keyword>
<evidence type="ECO:0000313" key="13">
    <source>
        <dbReference type="EMBL" id="KAG0454460.1"/>
    </source>
</evidence>
<evidence type="ECO:0000256" key="7">
    <source>
        <dbReference type="ARBA" id="ARBA00023128"/>
    </source>
</evidence>
<evidence type="ECO:0000256" key="3">
    <source>
        <dbReference type="ARBA" id="ARBA00022603"/>
    </source>
</evidence>
<dbReference type="GO" id="GO:0005634">
    <property type="term" value="C:nucleus"/>
    <property type="evidence" value="ECO:0007669"/>
    <property type="project" value="UniProtKB-SubCell"/>
</dbReference>
<sequence length="487" mass="55679">MAESVVLDKSKFNVKLNLLAIRIPRELCNSISHILNGFMLNKPRVKPIVEDSASEKSRLILLSENLLKADLSEVPDQNRNALRALCNYEVVPYSLTLGYSYWCADHILKQILPSGHIVHLNITEELLPYKYIIARVIYDKNQPRIKTVVNKVGTIKNEFRVPSFEVLAGTDNMVTEVKQYGAIFKLDYSLVYWNSRLEHEHIRLVSLFKPGEIICDMFAGIGPFAIPAAQKGCFVFANDLNPDSVHFLRINAKVNKVEDNIMAYNMDARAFMRHLMTLPESMPNTELQLTDMACISVEDPSGKGPSEEWSGDTKHVPACEITSKRSHGGSSSKVQHTTAKRRPEREDDNDDNDGFSIESNQRDGNFKKKFKGFKWTTPRSWERVDHVVMNLPAAAFEFLDVLKGLLQRRYWKGSLPFIHCYFFMRSNETTESKLKDVEATLNSIILDPYFHRVRDVAPNKAMFCLSFRLPTSSFLEDLEFKDAPKLF</sequence>
<keyword evidence="6 10" id="KW-0819">tRNA processing</keyword>
<dbReference type="Gene3D" id="3.40.50.150">
    <property type="entry name" value="Vaccinia Virus protein VP39"/>
    <property type="match status" value="1"/>
</dbReference>
<dbReference type="GO" id="GO:0052906">
    <property type="term" value="F:tRNA (guanine(37)-N1)-methyltransferase activity"/>
    <property type="evidence" value="ECO:0007669"/>
    <property type="project" value="UniProtKB-UniRule"/>
</dbReference>
<evidence type="ECO:0000256" key="11">
    <source>
        <dbReference type="SAM" id="MobiDB-lite"/>
    </source>
</evidence>
<keyword evidence="5 10" id="KW-0949">S-adenosyl-L-methionine</keyword>
<reference evidence="13 14" key="1">
    <citation type="journal article" date="2020" name="Nat. Food">
        <title>A phased Vanilla planifolia genome enables genetic improvement of flavour and production.</title>
        <authorList>
            <person name="Hasing T."/>
            <person name="Tang H."/>
            <person name="Brym M."/>
            <person name="Khazi F."/>
            <person name="Huang T."/>
            <person name="Chambers A.H."/>
        </authorList>
    </citation>
    <scope>NUCLEOTIDE SEQUENCE [LARGE SCALE GENOMIC DNA]</scope>
    <source>
        <tissue evidence="13">Leaf</tissue>
    </source>
</reference>
<evidence type="ECO:0000256" key="8">
    <source>
        <dbReference type="ARBA" id="ARBA00023242"/>
    </source>
</evidence>
<dbReference type="InterPro" id="IPR056743">
    <property type="entry name" value="TRM5-TYW2-like_MTfase"/>
</dbReference>
<dbReference type="Pfam" id="PF25133">
    <property type="entry name" value="TYW2_N_2"/>
    <property type="match status" value="1"/>
</dbReference>
<organism evidence="13 14">
    <name type="scientific">Vanilla planifolia</name>
    <name type="common">Vanilla</name>
    <dbReference type="NCBI Taxonomy" id="51239"/>
    <lineage>
        <taxon>Eukaryota</taxon>
        <taxon>Viridiplantae</taxon>
        <taxon>Streptophyta</taxon>
        <taxon>Embryophyta</taxon>
        <taxon>Tracheophyta</taxon>
        <taxon>Spermatophyta</taxon>
        <taxon>Magnoliopsida</taxon>
        <taxon>Liliopsida</taxon>
        <taxon>Asparagales</taxon>
        <taxon>Orchidaceae</taxon>
        <taxon>Vanilloideae</taxon>
        <taxon>Vanilleae</taxon>
        <taxon>Vanilla</taxon>
    </lineage>
</organism>
<gene>
    <name evidence="13" type="ORF">HPP92_025764</name>
</gene>
<dbReference type="FunFam" id="3.30.300.110:FF:000001">
    <property type="entry name" value="tRNA (guanine(37)-N1)-methyltransferase"/>
    <property type="match status" value="1"/>
</dbReference>
<feature type="domain" description="SAM-dependent methyltransferase TRM5/TYW2-type" evidence="12">
    <location>
        <begin position="109"/>
        <end position="471"/>
    </location>
</feature>
<dbReference type="InterPro" id="IPR029063">
    <property type="entry name" value="SAM-dependent_MTases_sf"/>
</dbReference>
<dbReference type="OrthoDB" id="408788at2759"/>
<dbReference type="InterPro" id="IPR025792">
    <property type="entry name" value="tRNA_Gua_MeTrfase_euk"/>
</dbReference>
<dbReference type="Pfam" id="PF02475">
    <property type="entry name" value="TRM5-TYW2_MTfase"/>
    <property type="match status" value="1"/>
</dbReference>
<dbReference type="HAMAP" id="MF_03152">
    <property type="entry name" value="TRM5"/>
    <property type="match status" value="1"/>
</dbReference>
<feature type="compositionally biased region" description="Polar residues" evidence="11">
    <location>
        <begin position="328"/>
        <end position="337"/>
    </location>
</feature>
<feature type="binding site" evidence="10">
    <location>
        <begin position="267"/>
        <end position="268"/>
    </location>
    <ligand>
        <name>S-adenosyl-L-methionine</name>
        <dbReference type="ChEBI" id="CHEBI:59789"/>
    </ligand>
</feature>
<keyword evidence="7 10" id="KW-0496">Mitochondrion</keyword>
<dbReference type="PROSITE" id="PS51684">
    <property type="entry name" value="SAM_MT_TRM5_TYW2"/>
    <property type="match status" value="1"/>
</dbReference>
<evidence type="ECO:0000256" key="4">
    <source>
        <dbReference type="ARBA" id="ARBA00022679"/>
    </source>
</evidence>
<comment type="subunit">
    <text evidence="10">Monomer.</text>
</comment>
<feature type="binding site" evidence="10">
    <location>
        <begin position="239"/>
        <end position="240"/>
    </location>
    <ligand>
        <name>S-adenosyl-L-methionine</name>
        <dbReference type="ChEBI" id="CHEBI:59789"/>
    </ligand>
</feature>
<proteinExistence type="inferred from homology"/>
<evidence type="ECO:0000256" key="5">
    <source>
        <dbReference type="ARBA" id="ARBA00022691"/>
    </source>
</evidence>
<dbReference type="EC" id="2.1.1.228" evidence="10"/>
<dbReference type="AlphaFoldDB" id="A0A835PIG7"/>
<name>A0A835PIG7_VANPL</name>
<feature type="binding site" evidence="10">
    <location>
        <position position="201"/>
    </location>
    <ligand>
        <name>S-adenosyl-L-methionine</name>
        <dbReference type="ChEBI" id="CHEBI:59789"/>
    </ligand>
</feature>
<keyword evidence="4 10" id="KW-0808">Transferase</keyword>
<dbReference type="InterPro" id="IPR056744">
    <property type="entry name" value="TRM5/TYW2-like_N"/>
</dbReference>
<dbReference type="SUPFAM" id="SSF53335">
    <property type="entry name" value="S-adenosyl-L-methionine-dependent methyltransferases"/>
    <property type="match status" value="1"/>
</dbReference>
<keyword evidence="8 10" id="KW-0539">Nucleus</keyword>
<feature type="binding site" evidence="10">
    <location>
        <position position="390"/>
    </location>
    <ligand>
        <name>S-adenosyl-L-methionine</name>
        <dbReference type="ChEBI" id="CHEBI:59789"/>
    </ligand>
</feature>
<dbReference type="Gene3D" id="3.30.300.110">
    <property type="entry name" value="Met-10+ protein-like domains"/>
    <property type="match status" value="1"/>
</dbReference>
<dbReference type="GO" id="GO:0002939">
    <property type="term" value="P:tRNA N1-guanine methylation"/>
    <property type="evidence" value="ECO:0007669"/>
    <property type="project" value="TreeGrafter"/>
</dbReference>
<dbReference type="InterPro" id="IPR030382">
    <property type="entry name" value="MeTrfase_TRM5/TYW2"/>
</dbReference>
<comment type="function">
    <text evidence="10">Specifically methylates the N1 position of guanosine-37 in various cytoplasmic and mitochondrial tRNAs. Methylation is not dependent on the nature of the nucleoside 5' of the target nucleoside. This is the first step in the biosynthesis of wybutosine (yW), a modified base adjacent to the anticodon of tRNAs and required for accurate decoding.</text>
</comment>
<dbReference type="EMBL" id="JADCNM010000014">
    <property type="protein sequence ID" value="KAG0454460.1"/>
    <property type="molecule type" value="Genomic_DNA"/>
</dbReference>
<evidence type="ECO:0000259" key="12">
    <source>
        <dbReference type="PROSITE" id="PS51684"/>
    </source>
</evidence>
<keyword evidence="3 10" id="KW-0489">Methyltransferase</keyword>
<evidence type="ECO:0000256" key="6">
    <source>
        <dbReference type="ARBA" id="ARBA00022694"/>
    </source>
</evidence>
<feature type="region of interest" description="Disordered" evidence="11">
    <location>
        <begin position="320"/>
        <end position="362"/>
    </location>
</feature>
<dbReference type="Proteomes" id="UP000639772">
    <property type="component" value="Unassembled WGS sequence"/>
</dbReference>
<evidence type="ECO:0000313" key="14">
    <source>
        <dbReference type="Proteomes" id="UP000639772"/>
    </source>
</evidence>
<comment type="subcellular location">
    <subcellularLocation>
        <location evidence="10">Mitochondrion matrix</location>
    </subcellularLocation>
    <subcellularLocation>
        <location evidence="10">Nucleus</location>
    </subcellularLocation>
    <subcellularLocation>
        <location evidence="10">Cytoplasm</location>
    </subcellularLocation>
    <text evidence="10">Predominantly in the mitochondria and in the nucleus.</text>
</comment>
<dbReference type="GO" id="GO:0005759">
    <property type="term" value="C:mitochondrial matrix"/>
    <property type="evidence" value="ECO:0007669"/>
    <property type="project" value="UniProtKB-SubCell"/>
</dbReference>
<evidence type="ECO:0000256" key="10">
    <source>
        <dbReference type="HAMAP-Rule" id="MF_03152"/>
    </source>
</evidence>
<evidence type="ECO:0000256" key="9">
    <source>
        <dbReference type="ARBA" id="ARBA00047783"/>
    </source>
</evidence>
<accession>A0A835PIG7</accession>
<dbReference type="PANTHER" id="PTHR23245:SF36">
    <property type="entry name" value="TRNA (GUANINE(37)-N1)-METHYLTRANSFERASE"/>
    <property type="match status" value="1"/>
</dbReference>
<dbReference type="GO" id="GO:0070901">
    <property type="term" value="P:mitochondrial tRNA methylation"/>
    <property type="evidence" value="ECO:0007669"/>
    <property type="project" value="UniProtKB-ARBA"/>
</dbReference>